<sequence>MTTYHSYEPSHGHRLSHDPVNAIVAPRPIGWISTVSGTGVRNLAPYSFFNLFNYTPPIVGFASVGYKDTAANAIESGEFVWNLATDDLGEKMNATSAAVPAGEDEFEVAGLTPLAADLVAPARVGESPVAFECRVTQSFRLRTAADEPVDSWMVLGEVVKIHIATHLLREDQTFDTAGARPLLRAGGQGDYFLPSDDHHRFMKRPKPATR</sequence>
<name>A0A243QF91_9ACTN</name>
<gene>
    <name evidence="2" type="ORF">CA982_04400</name>
</gene>
<dbReference type="Pfam" id="PF01613">
    <property type="entry name" value="Flavin_Reduct"/>
    <property type="match status" value="1"/>
</dbReference>
<dbReference type="AlphaFoldDB" id="A0A243QF91"/>
<dbReference type="InterPro" id="IPR012349">
    <property type="entry name" value="Split_barrel_FMN-bd"/>
</dbReference>
<accession>A0A243QF91</accession>
<dbReference type="Proteomes" id="UP000194632">
    <property type="component" value="Unassembled WGS sequence"/>
</dbReference>
<reference evidence="2 3" key="1">
    <citation type="submission" date="2017-05" db="EMBL/GenBank/DDBJ databases">
        <title>Biotechnological potential of actinobacteria isolated from South African environments.</title>
        <authorList>
            <person name="Le Roes-Hill M."/>
            <person name="Prins A."/>
            <person name="Durrell K.A."/>
        </authorList>
    </citation>
    <scope>NUCLEOTIDE SEQUENCE [LARGE SCALE GENOMIC DNA]</scope>
    <source>
        <strain evidence="2">BS2</strain>
    </source>
</reference>
<dbReference type="STRING" id="417102.CA982_04400"/>
<dbReference type="SUPFAM" id="SSF50475">
    <property type="entry name" value="FMN-binding split barrel"/>
    <property type="match status" value="1"/>
</dbReference>
<protein>
    <submittedName>
        <fullName evidence="2">Asp/Glu/hydantoin racemase</fullName>
    </submittedName>
</protein>
<dbReference type="GO" id="GO:0016646">
    <property type="term" value="F:oxidoreductase activity, acting on the CH-NH group of donors, NAD or NADP as acceptor"/>
    <property type="evidence" value="ECO:0007669"/>
    <property type="project" value="UniProtKB-ARBA"/>
</dbReference>
<dbReference type="Gene3D" id="2.30.110.10">
    <property type="entry name" value="Electron Transport, Fmn-binding Protein, Chain A"/>
    <property type="match status" value="1"/>
</dbReference>
<evidence type="ECO:0000313" key="2">
    <source>
        <dbReference type="EMBL" id="OUC80429.1"/>
    </source>
</evidence>
<dbReference type="RefSeq" id="WP_086534121.1">
    <property type="nucleotide sequence ID" value="NZ_NGFO01000003.1"/>
</dbReference>
<dbReference type="SMART" id="SM00903">
    <property type="entry name" value="Flavin_Reduct"/>
    <property type="match status" value="1"/>
</dbReference>
<dbReference type="PANTHER" id="PTHR43812">
    <property type="entry name" value="BLR2425 PROTEIN"/>
    <property type="match status" value="1"/>
</dbReference>
<feature type="domain" description="Flavin reductase like" evidence="1">
    <location>
        <begin position="22"/>
        <end position="180"/>
    </location>
</feature>
<organism evidence="2 3">
    <name type="scientific">Gordonia lacunae</name>
    <dbReference type="NCBI Taxonomy" id="417102"/>
    <lineage>
        <taxon>Bacteria</taxon>
        <taxon>Bacillati</taxon>
        <taxon>Actinomycetota</taxon>
        <taxon>Actinomycetes</taxon>
        <taxon>Mycobacteriales</taxon>
        <taxon>Gordoniaceae</taxon>
        <taxon>Gordonia</taxon>
    </lineage>
</organism>
<keyword evidence="3" id="KW-1185">Reference proteome</keyword>
<dbReference type="PANTHER" id="PTHR43812:SF2">
    <property type="entry name" value="FLAVIN REDUCTASE LIKE DOMAIN-CONTAINING PROTEIN"/>
    <property type="match status" value="1"/>
</dbReference>
<dbReference type="InterPro" id="IPR002563">
    <property type="entry name" value="Flavin_Rdtase-like_dom"/>
</dbReference>
<dbReference type="OrthoDB" id="9794638at2"/>
<evidence type="ECO:0000259" key="1">
    <source>
        <dbReference type="SMART" id="SM00903"/>
    </source>
</evidence>
<dbReference type="EMBL" id="NGFO01000003">
    <property type="protein sequence ID" value="OUC80429.1"/>
    <property type="molecule type" value="Genomic_DNA"/>
</dbReference>
<evidence type="ECO:0000313" key="3">
    <source>
        <dbReference type="Proteomes" id="UP000194632"/>
    </source>
</evidence>
<comment type="caution">
    <text evidence="2">The sequence shown here is derived from an EMBL/GenBank/DDBJ whole genome shotgun (WGS) entry which is preliminary data.</text>
</comment>
<dbReference type="GO" id="GO:0010181">
    <property type="term" value="F:FMN binding"/>
    <property type="evidence" value="ECO:0007669"/>
    <property type="project" value="InterPro"/>
</dbReference>
<proteinExistence type="predicted"/>